<feature type="compositionally biased region" description="Polar residues" evidence="5">
    <location>
        <begin position="917"/>
        <end position="936"/>
    </location>
</feature>
<feature type="compositionally biased region" description="Polar residues" evidence="5">
    <location>
        <begin position="1233"/>
        <end position="1254"/>
    </location>
</feature>
<dbReference type="PANTHER" id="PTHR15729">
    <property type="entry name" value="CDC42 GTPASE-ACTIVATING PROTEIN"/>
    <property type="match status" value="1"/>
</dbReference>
<dbReference type="SUPFAM" id="SSF64268">
    <property type="entry name" value="PX domain"/>
    <property type="match status" value="1"/>
</dbReference>
<dbReference type="FunFam" id="1.10.555.10:FF:000002">
    <property type="entry name" value="rho GTPase-activating protein 32 isoform X1"/>
    <property type="match status" value="1"/>
</dbReference>
<dbReference type="EMBL" id="CADEPI010000106">
    <property type="protein sequence ID" value="CAB3375006.1"/>
    <property type="molecule type" value="Genomic_DNA"/>
</dbReference>
<evidence type="ECO:0000256" key="1">
    <source>
        <dbReference type="ARBA" id="ARBA00008795"/>
    </source>
</evidence>
<dbReference type="Gene3D" id="1.10.555.10">
    <property type="entry name" value="Rho GTPase activation protein"/>
    <property type="match status" value="1"/>
</dbReference>
<evidence type="ECO:0000313" key="9">
    <source>
        <dbReference type="Proteomes" id="UP000494165"/>
    </source>
</evidence>
<dbReference type="InterPro" id="IPR036871">
    <property type="entry name" value="PX_dom_sf"/>
</dbReference>
<keyword evidence="3" id="KW-0343">GTPase activation</keyword>
<dbReference type="InterPro" id="IPR008936">
    <property type="entry name" value="Rho_GTPase_activation_prot"/>
</dbReference>
<dbReference type="OrthoDB" id="5873004at2759"/>
<feature type="compositionally biased region" description="Low complexity" evidence="5">
    <location>
        <begin position="833"/>
        <end position="848"/>
    </location>
</feature>
<keyword evidence="9" id="KW-1185">Reference proteome</keyword>
<evidence type="ECO:0008006" key="10">
    <source>
        <dbReference type="Google" id="ProtNLM"/>
    </source>
</evidence>
<feature type="region of interest" description="Disordered" evidence="5">
    <location>
        <begin position="1172"/>
        <end position="1202"/>
    </location>
</feature>
<feature type="compositionally biased region" description="Basic and acidic residues" evidence="5">
    <location>
        <begin position="1548"/>
        <end position="1570"/>
    </location>
</feature>
<comment type="caution">
    <text evidence="8">The sequence shown here is derived from an EMBL/GenBank/DDBJ whole genome shotgun (WGS) entry which is preliminary data.</text>
</comment>
<feature type="region of interest" description="Disordered" evidence="5">
    <location>
        <begin position="831"/>
        <end position="898"/>
    </location>
</feature>
<feature type="compositionally biased region" description="Polar residues" evidence="5">
    <location>
        <begin position="1336"/>
        <end position="1354"/>
    </location>
</feature>
<dbReference type="InterPro" id="IPR001452">
    <property type="entry name" value="SH3_domain"/>
</dbReference>
<dbReference type="FunFam" id="2.30.30.40:FF:000207">
    <property type="entry name" value="CLUMA_CG020965, isoform A"/>
    <property type="match status" value="1"/>
</dbReference>
<feature type="compositionally biased region" description="Basic and acidic residues" evidence="5">
    <location>
        <begin position="1477"/>
        <end position="1490"/>
    </location>
</feature>
<evidence type="ECO:0000313" key="8">
    <source>
        <dbReference type="EMBL" id="CAB3375006.1"/>
    </source>
</evidence>
<gene>
    <name evidence="8" type="ORF">CLODIP_2_CD02902</name>
</gene>
<organism evidence="8 9">
    <name type="scientific">Cloeon dipterum</name>
    <dbReference type="NCBI Taxonomy" id="197152"/>
    <lineage>
        <taxon>Eukaryota</taxon>
        <taxon>Metazoa</taxon>
        <taxon>Ecdysozoa</taxon>
        <taxon>Arthropoda</taxon>
        <taxon>Hexapoda</taxon>
        <taxon>Insecta</taxon>
        <taxon>Pterygota</taxon>
        <taxon>Palaeoptera</taxon>
        <taxon>Ephemeroptera</taxon>
        <taxon>Pisciforma</taxon>
        <taxon>Baetidae</taxon>
        <taxon>Cloeon</taxon>
    </lineage>
</organism>
<name>A0A8S1D3P5_9INSE</name>
<dbReference type="PANTHER" id="PTHR15729:SF10">
    <property type="entry name" value="GTPASE-ACTIVATING PROTEIN CDGAPR"/>
    <property type="match status" value="1"/>
</dbReference>
<dbReference type="Gene3D" id="3.30.1520.10">
    <property type="entry name" value="Phox-like domain"/>
    <property type="match status" value="1"/>
</dbReference>
<evidence type="ECO:0000259" key="6">
    <source>
        <dbReference type="PROSITE" id="PS50002"/>
    </source>
</evidence>
<feature type="region of interest" description="Disordered" evidence="5">
    <location>
        <begin position="1299"/>
        <end position="1409"/>
    </location>
</feature>
<dbReference type="GO" id="GO:0035091">
    <property type="term" value="F:phosphatidylinositol binding"/>
    <property type="evidence" value="ECO:0007669"/>
    <property type="project" value="InterPro"/>
</dbReference>
<dbReference type="PROSITE" id="PS50002">
    <property type="entry name" value="SH3"/>
    <property type="match status" value="1"/>
</dbReference>
<evidence type="ECO:0000256" key="2">
    <source>
        <dbReference type="ARBA" id="ARBA00022443"/>
    </source>
</evidence>
<dbReference type="Pfam" id="PF00620">
    <property type="entry name" value="RhoGAP"/>
    <property type="match status" value="1"/>
</dbReference>
<evidence type="ECO:0000259" key="7">
    <source>
        <dbReference type="PROSITE" id="PS50238"/>
    </source>
</evidence>
<feature type="region of interest" description="Disordered" evidence="5">
    <location>
        <begin position="1221"/>
        <end position="1256"/>
    </location>
</feature>
<dbReference type="SMART" id="SM00326">
    <property type="entry name" value="SH3"/>
    <property type="match status" value="1"/>
</dbReference>
<keyword evidence="2 4" id="KW-0728">SH3 domain</keyword>
<dbReference type="GO" id="GO:0007264">
    <property type="term" value="P:small GTPase-mediated signal transduction"/>
    <property type="evidence" value="ECO:0007669"/>
    <property type="project" value="TreeGrafter"/>
</dbReference>
<feature type="compositionally biased region" description="Basic and acidic residues" evidence="5">
    <location>
        <begin position="1499"/>
        <end position="1512"/>
    </location>
</feature>
<dbReference type="Gene3D" id="2.30.30.40">
    <property type="entry name" value="SH3 Domains"/>
    <property type="match status" value="1"/>
</dbReference>
<feature type="compositionally biased region" description="Low complexity" evidence="5">
    <location>
        <begin position="1187"/>
        <end position="1202"/>
    </location>
</feature>
<feature type="region of interest" description="Disordered" evidence="5">
    <location>
        <begin position="1472"/>
        <end position="1640"/>
    </location>
</feature>
<dbReference type="Pfam" id="PF00018">
    <property type="entry name" value="SH3_1"/>
    <property type="match status" value="1"/>
</dbReference>
<feature type="compositionally biased region" description="Polar residues" evidence="5">
    <location>
        <begin position="1300"/>
        <end position="1325"/>
    </location>
</feature>
<dbReference type="SUPFAM" id="SSF50044">
    <property type="entry name" value="SH3-domain"/>
    <property type="match status" value="1"/>
</dbReference>
<accession>A0A8S1D3P5</accession>
<dbReference type="SMART" id="SM00324">
    <property type="entry name" value="RhoGAP"/>
    <property type="match status" value="1"/>
</dbReference>
<dbReference type="PROSITE" id="PS50238">
    <property type="entry name" value="RHOGAP"/>
    <property type="match status" value="1"/>
</dbReference>
<sequence length="1640" mass="179010">MYTSRCLLPHTDRTILVRMSVGYRRASSGMASPLKVADTAPGHAAGPSGTAALRSSQRRARCLDNIDPSYTALSGLCAASEMGTSRGGSIRIQHVTAAAAAAAASSAPSSLCSGGEELPARFPRLDECAHFHYDHVELGPLQVQLYSEELKPLGVEEEGEAGNAPFCVQVTSQGRSWLLRRYFKDFCTLDQQLHRCIYDRKFSGLPELVADQQQSEDVVRSGLLSEYLAKFSELSSSTINCGPVLSWLELDNRGHRLIVTEDNAINTPAVAAAYAIRRYVAQAADEISFEVGDMISVIDMPPAVESVWWRGKRGFEVGFFPCDTVAVIGEKVPKNLHLSAPPPPACASSYPGPSHSLATFNPINPPIVPAIQAAEAIQPSKPVLRKHGKLIAFFRSFILNRPSRRRLKQSGILKERVFGCDLGEHLQNSGHEIPMVLKCCAEFIETRGIVDGIYRLSGVTSNIQKLRNAFDEDRIPALYDDSTITQDIHSVASLLKMYFRELPNPLCTYQLYSHFVAAVQAPENERLIKMREAVQKLPPPHYRTLEYLIKHLAQVASRGGETGMTPRNIAIVWAPNLLRCKELEVGGVAALQGVGVQAVVTEFLVCCADLIFCDKLPAAPNTPQISEQATSTLRLSNRPKSLAISTPTKLLTLEEARRRALGQASHLQEYIEVGGGPSKLPEKYHTVIELPGGTRKRDVSLKAKRSPLGWRSIFGSKVRSTGSVRASKISSSRISAPLLEREMKVLESEVLQPKRPLRPIKSVESLHSSGKNSAQGSARNSTILEVASPESPVGPLPSIMEDEDSLDLSEIQLNFDLEDNEMRIFSEDETLVSTSAESPSNSVASSFSQRAKAKNSPKLKYVPRAQMEEMSSTDPSPKKNRKMSTNSPSSRKRSKIETTKNFVVKVDELRFIDSPEPSVSNLSFPDGPSIQTSISDSDVHRNLHSEESHYEVMQKHSESCAKLCSGNELTPKGVQSSGSSGLTTPTTPPKYTQLLSDNELLSGEETPQEMTIEGLYDNIASGNWEKLERAGKLVYQNIIPMTKKDDTPPATPSPEEMQIAPVEAETSATPTADGEEVYQQVKFFRRSVAEVNELMEISPTNASPPKILEPIRRSSTGVISPVSTFVENTRKSWSPLNQSIDSDDLRRKFDCEIGRELVRERRFKTELERLRVDASPCGSPSRPDQTQSLSPPSSLAISSQTSQKATTTLVPLIDSDGSLTSLSSATSSGLDPLSSTNPIPSGLTSPGSNVTPSPDEQVAKSIASSCLSSGSSESSTNINEQLNNLEALSLCLQGLKTKGSVENSPATRSTPTCITPDQGKAQVSSAAEEASRGDSRSATPATQTSELGMQTPTSPKLLETHLSADPVEEEPEEPMNVSPTNLEKKSDDEVELRSNSAQEERPTSAPTTSTIRIALSSRRSSEPVKTLSIADTRRLESRKASVKELLNRFEESNKSLPPCLRSRAFKSQLASAMSGSLDEKRFNETAREMTRVNTLPDMSKSEPAEQADKMEEAPIESSKPPLSPSGPSPSATAAIDIPKAGGSIDLDDPSRRERIERYKEERRMKLREKYNPQNFSNEKDDIVERLKHRTGQPRGLNSPGEEFPPSGPFSRSISLTEKLGGHRSRSDSESKDSQSSANCD</sequence>
<feature type="region of interest" description="Disordered" evidence="5">
    <location>
        <begin position="915"/>
        <end position="939"/>
    </location>
</feature>
<feature type="domain" description="SH3" evidence="6">
    <location>
        <begin position="268"/>
        <end position="330"/>
    </location>
</feature>
<evidence type="ECO:0000256" key="3">
    <source>
        <dbReference type="ARBA" id="ARBA00022468"/>
    </source>
</evidence>
<comment type="similarity">
    <text evidence="1">Belongs to the PX domain-containing GAP family.</text>
</comment>
<feature type="compositionally biased region" description="Low complexity" evidence="5">
    <location>
        <begin position="1221"/>
        <end position="1231"/>
    </location>
</feature>
<dbReference type="InterPro" id="IPR036028">
    <property type="entry name" value="SH3-like_dom_sf"/>
</dbReference>
<dbReference type="SUPFAM" id="SSF48350">
    <property type="entry name" value="GTPase activation domain, GAP"/>
    <property type="match status" value="1"/>
</dbReference>
<protein>
    <recommendedName>
        <fullName evidence="10">GTPase-activating protein CdGAPr</fullName>
    </recommendedName>
</protein>
<dbReference type="CDD" id="cd11835">
    <property type="entry name" value="SH3_ARHGAP32_33"/>
    <property type="match status" value="1"/>
</dbReference>
<dbReference type="InterPro" id="IPR000198">
    <property type="entry name" value="RhoGAP_dom"/>
</dbReference>
<evidence type="ECO:0000256" key="4">
    <source>
        <dbReference type="PROSITE-ProRule" id="PRU00192"/>
    </source>
</evidence>
<dbReference type="Proteomes" id="UP000494165">
    <property type="component" value="Unassembled WGS sequence"/>
</dbReference>
<proteinExistence type="inferred from homology"/>
<evidence type="ECO:0000256" key="5">
    <source>
        <dbReference type="SAM" id="MobiDB-lite"/>
    </source>
</evidence>
<reference evidence="8 9" key="1">
    <citation type="submission" date="2020-04" db="EMBL/GenBank/DDBJ databases">
        <authorList>
            <person name="Alioto T."/>
            <person name="Alioto T."/>
            <person name="Gomez Garrido J."/>
        </authorList>
    </citation>
    <scope>NUCLEOTIDE SEQUENCE [LARGE SCALE GENOMIC DNA]</scope>
</reference>
<feature type="domain" description="Rho-GAP" evidence="7">
    <location>
        <begin position="420"/>
        <end position="612"/>
    </location>
</feature>
<dbReference type="GO" id="GO:0005096">
    <property type="term" value="F:GTPase activator activity"/>
    <property type="evidence" value="ECO:0007669"/>
    <property type="project" value="UniProtKB-KW"/>
</dbReference>
<dbReference type="InterPro" id="IPR051576">
    <property type="entry name" value="PX-Rho_GAP"/>
</dbReference>